<dbReference type="EMBL" id="LN713926">
    <property type="protein sequence ID" value="CEK42207.1"/>
    <property type="molecule type" value="Genomic_DNA"/>
</dbReference>
<geneLocation type="plasmid" evidence="1">
    <name>pQBR57</name>
</geneLocation>
<evidence type="ECO:0000313" key="1">
    <source>
        <dbReference type="EMBL" id="CEK42207.1"/>
    </source>
</evidence>
<reference evidence="1" key="1">
    <citation type="submission" date="2014-12" db="EMBL/GenBank/DDBJ databases">
        <authorList>
            <person name="Hall J."/>
        </authorList>
    </citation>
    <scope>NUCLEOTIDE SEQUENCE [LARGE SCALE GENOMIC DNA]</scope>
    <source>
        <strain evidence="1">SBW25</strain>
        <plasmid evidence="1">pQBR57</plasmid>
    </source>
</reference>
<name>A0A0G4E5F4_PSEFS</name>
<gene>
    <name evidence="1" type="ORF">PQBR57_0254</name>
</gene>
<accession>A0A0G4E5F4</accession>
<organism evidence="1">
    <name type="scientific">Pseudomonas fluorescens (strain SBW25)</name>
    <dbReference type="NCBI Taxonomy" id="216595"/>
    <lineage>
        <taxon>Bacteria</taxon>
        <taxon>Pseudomonadati</taxon>
        <taxon>Pseudomonadota</taxon>
        <taxon>Gammaproteobacteria</taxon>
        <taxon>Pseudomonadales</taxon>
        <taxon>Pseudomonadaceae</taxon>
        <taxon>Pseudomonas</taxon>
    </lineage>
</organism>
<sequence length="39" mass="4321">MLELNPVLPLATDAAAPAYNLDDSEFEAWHSDNESSAWE</sequence>
<dbReference type="AlphaFoldDB" id="A0A0G4E5F4"/>
<proteinExistence type="predicted"/>
<protein>
    <submittedName>
        <fullName evidence="1">Uncharacterized protein</fullName>
    </submittedName>
</protein>
<reference evidence="1" key="2">
    <citation type="submission" date="2015-06" db="EMBL/GenBank/DDBJ databases">
        <title>Environmentally co-occuring mercury resistance plasmids are genetically and phenotypically diverse and confer variable context-dependent fitness effects.</title>
        <authorList>
            <person name="Hall J.P.J."/>
            <person name="Harrison E."/>
            <person name="Lilley A.K."/>
            <person name="Paterson S."/>
            <person name="Spiers A.J."/>
            <person name="Brockhurst M.A."/>
        </authorList>
    </citation>
    <scope>NUCLEOTIDE SEQUENCE [LARGE SCALE GENOMIC DNA]</scope>
    <source>
        <strain evidence="1">SBW25</strain>
        <plasmid evidence="1">pQBR57</plasmid>
    </source>
</reference>
<keyword evidence="1" id="KW-0614">Plasmid</keyword>